<keyword evidence="12" id="KW-1185">Reference proteome</keyword>
<dbReference type="AlphaFoldDB" id="A0A7Y9EVJ3"/>
<dbReference type="PANTHER" id="PTHR35011:SF10">
    <property type="entry name" value="TRAP TRANSPORTER SMALL PERMEASE PROTEIN"/>
    <property type="match status" value="1"/>
</dbReference>
<evidence type="ECO:0000313" key="12">
    <source>
        <dbReference type="Proteomes" id="UP000552045"/>
    </source>
</evidence>
<name>A0A7Y9EVJ3_9MICO</name>
<evidence type="ECO:0000256" key="9">
    <source>
        <dbReference type="SAM" id="Phobius"/>
    </source>
</evidence>
<comment type="subcellular location">
    <subcellularLocation>
        <location evidence="1">Cell inner membrane</location>
        <topology evidence="1">Multi-pass membrane protein</topology>
    </subcellularLocation>
</comment>
<keyword evidence="2" id="KW-0813">Transport</keyword>
<keyword evidence="7 9" id="KW-0472">Membrane</keyword>
<accession>A0A7Y9EVJ3</accession>
<sequence length="183" mass="19506">MTPTATPVWRRAETAALFLDRALLVIAGSAMVLVTATIALGTVTRYFFNTALPGTHEIIETYGLPLVVMLGMGYTFRAGGHVRITLLTRALPQRWQRGFAYVAGVASLIVAIALTWGSAARAAREYANGSASAGLMALPLWIGYVVVALGLLSLCLLVFLDLFKVPANSSQFTSTEEDLDAGI</sequence>
<evidence type="ECO:0000259" key="10">
    <source>
        <dbReference type="Pfam" id="PF04290"/>
    </source>
</evidence>
<dbReference type="GO" id="GO:0015740">
    <property type="term" value="P:C4-dicarboxylate transport"/>
    <property type="evidence" value="ECO:0007669"/>
    <property type="project" value="TreeGrafter"/>
</dbReference>
<feature type="transmembrane region" description="Helical" evidence="9">
    <location>
        <begin position="21"/>
        <end position="42"/>
    </location>
</feature>
<proteinExistence type="inferred from homology"/>
<evidence type="ECO:0000313" key="11">
    <source>
        <dbReference type="EMBL" id="NYD54611.1"/>
    </source>
</evidence>
<evidence type="ECO:0000256" key="7">
    <source>
        <dbReference type="ARBA" id="ARBA00023136"/>
    </source>
</evidence>
<dbReference type="InterPro" id="IPR007387">
    <property type="entry name" value="TRAP_DctQ"/>
</dbReference>
<evidence type="ECO:0000256" key="5">
    <source>
        <dbReference type="ARBA" id="ARBA00022692"/>
    </source>
</evidence>
<feature type="transmembrane region" description="Helical" evidence="9">
    <location>
        <begin position="99"/>
        <end position="120"/>
    </location>
</feature>
<dbReference type="EMBL" id="JACCBH010000001">
    <property type="protein sequence ID" value="NYD54611.1"/>
    <property type="molecule type" value="Genomic_DNA"/>
</dbReference>
<dbReference type="GO" id="GO:0005886">
    <property type="term" value="C:plasma membrane"/>
    <property type="evidence" value="ECO:0007669"/>
    <property type="project" value="UniProtKB-SubCell"/>
</dbReference>
<comment type="similarity">
    <text evidence="8">Belongs to the TRAP transporter small permease family.</text>
</comment>
<evidence type="ECO:0000256" key="6">
    <source>
        <dbReference type="ARBA" id="ARBA00022989"/>
    </source>
</evidence>
<keyword evidence="3" id="KW-1003">Cell membrane</keyword>
<feature type="transmembrane region" description="Helical" evidence="9">
    <location>
        <begin position="140"/>
        <end position="163"/>
    </location>
</feature>
<reference evidence="11 12" key="1">
    <citation type="submission" date="2020-07" db="EMBL/GenBank/DDBJ databases">
        <title>Sequencing the genomes of 1000 actinobacteria strains.</title>
        <authorList>
            <person name="Klenk H.-P."/>
        </authorList>
    </citation>
    <scope>NUCLEOTIDE SEQUENCE [LARGE SCALE GENOMIC DNA]</scope>
    <source>
        <strain evidence="11 12">DSM 22185</strain>
    </source>
</reference>
<keyword evidence="5 9" id="KW-0812">Transmembrane</keyword>
<gene>
    <name evidence="11" type="ORF">BKA02_001666</name>
</gene>
<dbReference type="Proteomes" id="UP000552045">
    <property type="component" value="Unassembled WGS sequence"/>
</dbReference>
<protein>
    <submittedName>
        <fullName evidence="11">TRAP-type C4-dicarboxylate transport system permease small subunit</fullName>
    </submittedName>
</protein>
<organism evidence="11 12">
    <name type="scientific">Microbacterium pseudoresistens</name>
    <dbReference type="NCBI Taxonomy" id="640634"/>
    <lineage>
        <taxon>Bacteria</taxon>
        <taxon>Bacillati</taxon>
        <taxon>Actinomycetota</taxon>
        <taxon>Actinomycetes</taxon>
        <taxon>Micrococcales</taxon>
        <taxon>Microbacteriaceae</taxon>
        <taxon>Microbacterium</taxon>
    </lineage>
</organism>
<dbReference type="PANTHER" id="PTHR35011">
    <property type="entry name" value="2,3-DIKETO-L-GULONATE TRAP TRANSPORTER SMALL PERMEASE PROTEIN YIAM"/>
    <property type="match status" value="1"/>
</dbReference>
<feature type="domain" description="Tripartite ATP-independent periplasmic transporters DctQ component" evidence="10">
    <location>
        <begin position="36"/>
        <end position="163"/>
    </location>
</feature>
<evidence type="ECO:0000256" key="1">
    <source>
        <dbReference type="ARBA" id="ARBA00004429"/>
    </source>
</evidence>
<keyword evidence="6 9" id="KW-1133">Transmembrane helix</keyword>
<evidence type="ECO:0000256" key="3">
    <source>
        <dbReference type="ARBA" id="ARBA00022475"/>
    </source>
</evidence>
<comment type="caution">
    <text evidence="11">The sequence shown here is derived from an EMBL/GenBank/DDBJ whole genome shotgun (WGS) entry which is preliminary data.</text>
</comment>
<dbReference type="RefSeq" id="WP_179433058.1">
    <property type="nucleotide sequence ID" value="NZ_BAABLC010000001.1"/>
</dbReference>
<evidence type="ECO:0000256" key="8">
    <source>
        <dbReference type="ARBA" id="ARBA00038436"/>
    </source>
</evidence>
<feature type="transmembrane region" description="Helical" evidence="9">
    <location>
        <begin position="62"/>
        <end position="79"/>
    </location>
</feature>
<dbReference type="InterPro" id="IPR055348">
    <property type="entry name" value="DctQ"/>
</dbReference>
<dbReference type="Pfam" id="PF04290">
    <property type="entry name" value="DctQ"/>
    <property type="match status" value="1"/>
</dbReference>
<evidence type="ECO:0000256" key="4">
    <source>
        <dbReference type="ARBA" id="ARBA00022519"/>
    </source>
</evidence>
<dbReference type="GO" id="GO:0022857">
    <property type="term" value="F:transmembrane transporter activity"/>
    <property type="evidence" value="ECO:0007669"/>
    <property type="project" value="TreeGrafter"/>
</dbReference>
<evidence type="ECO:0000256" key="2">
    <source>
        <dbReference type="ARBA" id="ARBA00022448"/>
    </source>
</evidence>
<keyword evidence="4" id="KW-0997">Cell inner membrane</keyword>